<feature type="domain" description="F-box/LRR-repeat protein 15/At3g58940/PEG3-like LRR" evidence="1">
    <location>
        <begin position="35"/>
        <end position="150"/>
    </location>
</feature>
<keyword evidence="3" id="KW-1185">Reference proteome</keyword>
<dbReference type="InterPro" id="IPR055294">
    <property type="entry name" value="FBL60-like"/>
</dbReference>
<dbReference type="EMBL" id="CABITT030000007">
    <property type="protein sequence ID" value="VVB11689.1"/>
    <property type="molecule type" value="Genomic_DNA"/>
</dbReference>
<dbReference type="Proteomes" id="UP000489600">
    <property type="component" value="Unassembled WGS sequence"/>
</dbReference>
<reference evidence="2" key="1">
    <citation type="submission" date="2019-07" db="EMBL/GenBank/DDBJ databases">
        <authorList>
            <person name="Dittberner H."/>
        </authorList>
    </citation>
    <scope>NUCLEOTIDE SEQUENCE [LARGE SCALE GENOMIC DNA]</scope>
</reference>
<name>A0A565CDK8_9BRAS</name>
<dbReference type="PANTHER" id="PTHR31293:SF16">
    <property type="entry name" value="RNI-LIKE SUPERFAMILY PROTEIN"/>
    <property type="match status" value="1"/>
</dbReference>
<proteinExistence type="predicted"/>
<evidence type="ECO:0000313" key="2">
    <source>
        <dbReference type="EMBL" id="VVB11689.1"/>
    </source>
</evidence>
<protein>
    <recommendedName>
        <fullName evidence="1">F-box/LRR-repeat protein 15/At3g58940/PEG3-like LRR domain-containing protein</fullName>
    </recommendedName>
</protein>
<dbReference type="Pfam" id="PF24758">
    <property type="entry name" value="LRR_At5g56370"/>
    <property type="match status" value="1"/>
</dbReference>
<evidence type="ECO:0000313" key="3">
    <source>
        <dbReference type="Proteomes" id="UP000489600"/>
    </source>
</evidence>
<dbReference type="PANTHER" id="PTHR31293">
    <property type="entry name" value="RNI-LIKE SUPERFAMILY PROTEIN"/>
    <property type="match status" value="1"/>
</dbReference>
<evidence type="ECO:0000259" key="1">
    <source>
        <dbReference type="Pfam" id="PF24758"/>
    </source>
</evidence>
<organism evidence="2 3">
    <name type="scientific">Arabis nemorensis</name>
    <dbReference type="NCBI Taxonomy" id="586526"/>
    <lineage>
        <taxon>Eukaryota</taxon>
        <taxon>Viridiplantae</taxon>
        <taxon>Streptophyta</taxon>
        <taxon>Embryophyta</taxon>
        <taxon>Tracheophyta</taxon>
        <taxon>Spermatophyta</taxon>
        <taxon>Magnoliopsida</taxon>
        <taxon>eudicotyledons</taxon>
        <taxon>Gunneridae</taxon>
        <taxon>Pentapetalae</taxon>
        <taxon>rosids</taxon>
        <taxon>malvids</taxon>
        <taxon>Brassicales</taxon>
        <taxon>Brassicaceae</taxon>
        <taxon>Arabideae</taxon>
        <taxon>Arabis</taxon>
    </lineage>
</organism>
<comment type="caution">
    <text evidence="2">The sequence shown here is derived from an EMBL/GenBank/DDBJ whole genome shotgun (WGS) entry which is preliminary data.</text>
</comment>
<dbReference type="OrthoDB" id="1705403at2759"/>
<dbReference type="InterPro" id="IPR055411">
    <property type="entry name" value="LRR_FXL15/At3g58940/PEG3-like"/>
</dbReference>
<sequence>MEFVDRVLSLQGNGTVNKFSLTCCGDGVDPARITCWILNLLKRGVSDLDLSLSELEYPLPSELFVSKTLGKLKLGQGDGPIFTFDVEDVFLPKLKYLCLDSLVFEEDDVGFAKLLSGCPVLEELVLKGGIFGSHALCLSQPSRGLRSFARIWMRIQRVCQLILRILST</sequence>
<dbReference type="AlphaFoldDB" id="A0A565CDK8"/>
<accession>A0A565CDK8</accession>
<gene>
    <name evidence="2" type="ORF">ANE_LOCUS22133</name>
</gene>